<evidence type="ECO:0000313" key="3">
    <source>
        <dbReference type="Proteomes" id="UP001202248"/>
    </source>
</evidence>
<comment type="caution">
    <text evidence="2">The sequence shown here is derived from an EMBL/GenBank/DDBJ whole genome shotgun (WGS) entry which is preliminary data.</text>
</comment>
<dbReference type="Proteomes" id="UP001202248">
    <property type="component" value="Unassembled WGS sequence"/>
</dbReference>
<sequence length="172" mass="19955">MQPQPTDYPSFYQPYVEQVKEANTKTMLSKSLIELTTFLQSIPESKADFAYDEGKWTVKEVLQHCIDTERIFAYRALCHARGEQQHLPGFEQNAYADLAKVANRSLASLIEETILVRRTTVMLFQSFTEEDLLRIGFVGENLIKTFCWAYIVAGHFMHHQNILINKYNINQD</sequence>
<dbReference type="InterPro" id="IPR034660">
    <property type="entry name" value="DinB/YfiT-like"/>
</dbReference>
<feature type="domain" description="DinB-like" evidence="1">
    <location>
        <begin position="34"/>
        <end position="161"/>
    </location>
</feature>
<evidence type="ECO:0000313" key="2">
    <source>
        <dbReference type="EMBL" id="MCH5597716.1"/>
    </source>
</evidence>
<evidence type="ECO:0000259" key="1">
    <source>
        <dbReference type="Pfam" id="PF12867"/>
    </source>
</evidence>
<organism evidence="2 3">
    <name type="scientific">Niabella ginsengisoli</name>
    <dbReference type="NCBI Taxonomy" id="522298"/>
    <lineage>
        <taxon>Bacteria</taxon>
        <taxon>Pseudomonadati</taxon>
        <taxon>Bacteroidota</taxon>
        <taxon>Chitinophagia</taxon>
        <taxon>Chitinophagales</taxon>
        <taxon>Chitinophagaceae</taxon>
        <taxon>Niabella</taxon>
    </lineage>
</organism>
<dbReference type="InterPro" id="IPR024775">
    <property type="entry name" value="DinB-like"/>
</dbReference>
<name>A0ABS9SH76_9BACT</name>
<dbReference type="Pfam" id="PF12867">
    <property type="entry name" value="DinB_2"/>
    <property type="match status" value="1"/>
</dbReference>
<dbReference type="EMBL" id="JAKWBL010000001">
    <property type="protein sequence ID" value="MCH5597716.1"/>
    <property type="molecule type" value="Genomic_DNA"/>
</dbReference>
<dbReference type="RefSeq" id="WP_240827086.1">
    <property type="nucleotide sequence ID" value="NZ_JAKWBL010000001.1"/>
</dbReference>
<accession>A0ABS9SH76</accession>
<protein>
    <submittedName>
        <fullName evidence="2">DinB family protein</fullName>
    </submittedName>
</protein>
<dbReference type="Gene3D" id="1.20.120.450">
    <property type="entry name" value="dinb family like domain"/>
    <property type="match status" value="1"/>
</dbReference>
<proteinExistence type="predicted"/>
<keyword evidence="3" id="KW-1185">Reference proteome</keyword>
<dbReference type="SUPFAM" id="SSF109854">
    <property type="entry name" value="DinB/YfiT-like putative metalloenzymes"/>
    <property type="match status" value="1"/>
</dbReference>
<gene>
    <name evidence="2" type="ORF">MKP09_07255</name>
</gene>
<reference evidence="2 3" key="1">
    <citation type="submission" date="2022-02" db="EMBL/GenBank/DDBJ databases">
        <authorList>
            <person name="Min J."/>
        </authorList>
    </citation>
    <scope>NUCLEOTIDE SEQUENCE [LARGE SCALE GENOMIC DNA]</scope>
    <source>
        <strain evidence="2 3">GR10-1</strain>
    </source>
</reference>